<reference evidence="2 3" key="1">
    <citation type="submission" date="2021-03" db="EMBL/GenBank/DDBJ databases">
        <title>Comparative Genomics and Metabolomics in the genus Turicibacter.</title>
        <authorList>
            <person name="Maki J."/>
            <person name="Looft T."/>
        </authorList>
    </citation>
    <scope>NUCLEOTIDE SEQUENCE</scope>
    <source>
        <strain evidence="2">ISU324</strain>
        <strain evidence="1 3">MMM721</strain>
    </source>
</reference>
<proteinExistence type="predicted"/>
<evidence type="ECO:0000313" key="3">
    <source>
        <dbReference type="Proteomes" id="UP001058016"/>
    </source>
</evidence>
<name>A0A9Q9FEW1_9FIRM</name>
<dbReference type="NCBIfam" id="TIGR01784">
    <property type="entry name" value="T_den_put_tspse"/>
    <property type="match status" value="1"/>
</dbReference>
<dbReference type="Proteomes" id="UP001058072">
    <property type="component" value="Chromosome"/>
</dbReference>
<dbReference type="PANTHER" id="PTHR41317:SF1">
    <property type="entry name" value="PD-(D_E)XK NUCLEASE FAMILY TRANSPOSASE"/>
    <property type="match status" value="1"/>
</dbReference>
<evidence type="ECO:0000313" key="1">
    <source>
        <dbReference type="EMBL" id="UUF06739.1"/>
    </source>
</evidence>
<protein>
    <submittedName>
        <fullName evidence="2">Rpn family recombination-promoting nuclease/putative transposase</fullName>
    </submittedName>
</protein>
<dbReference type="Pfam" id="PF12784">
    <property type="entry name" value="PDDEXK_2"/>
    <property type="match status" value="1"/>
</dbReference>
<evidence type="ECO:0000313" key="2">
    <source>
        <dbReference type="EMBL" id="UUF07962.1"/>
    </source>
</evidence>
<dbReference type="InterPro" id="IPR010106">
    <property type="entry name" value="RpnA"/>
</dbReference>
<organism evidence="2 4">
    <name type="scientific">Turicibacter bilis</name>
    <dbReference type="NCBI Taxonomy" id="2735723"/>
    <lineage>
        <taxon>Bacteria</taxon>
        <taxon>Bacillati</taxon>
        <taxon>Bacillota</taxon>
        <taxon>Erysipelotrichia</taxon>
        <taxon>Erysipelotrichales</taxon>
        <taxon>Turicibacteraceae</taxon>
        <taxon>Turicibacter</taxon>
    </lineage>
</organism>
<sequence>MKSGVKSVKELNLEDDFLFAKVMTDESICKIVLEKILNIEIKEVKMPEEQKVINILAENKGVRLDIYVNDDQNTVYNIEMQKGTDTNLPKRSRYYQGNIDINMITKGKKYNELRKCFIIFICTTFDPFKQGRHLYTFENRCNEDPRLVLGDETTKVFLTTCGILDDVDQEMLEFLAYIKNSTDKVASESKSQLVHKINEKVQSIKEDKRTEVEYMTLLERDERNREEGRNEERRSVAKNLLQRGLDDEFVFETTNLSLDEIKKLRQELELN</sequence>
<keyword evidence="3" id="KW-1185">Reference proteome</keyword>
<dbReference type="EMBL" id="CP071250">
    <property type="protein sequence ID" value="UUF07962.1"/>
    <property type="molecule type" value="Genomic_DNA"/>
</dbReference>
<dbReference type="PANTHER" id="PTHR41317">
    <property type="entry name" value="PD-(D_E)XK NUCLEASE FAMILY TRANSPOSASE"/>
    <property type="match status" value="1"/>
</dbReference>
<dbReference type="Proteomes" id="UP001058016">
    <property type="component" value="Chromosome"/>
</dbReference>
<dbReference type="AlphaFoldDB" id="A0A9Q9FEW1"/>
<dbReference type="RefSeq" id="WP_212724628.1">
    <property type="nucleotide sequence ID" value="NZ_CP071249.1"/>
</dbReference>
<accession>A0A9Q9FEW1</accession>
<dbReference type="EMBL" id="CP071249">
    <property type="protein sequence ID" value="UUF06739.1"/>
    <property type="molecule type" value="Genomic_DNA"/>
</dbReference>
<gene>
    <name evidence="1" type="ORF">J0J69_03935</name>
    <name evidence="2" type="ORF">J0J70_10110</name>
</gene>
<evidence type="ECO:0000313" key="4">
    <source>
        <dbReference type="Proteomes" id="UP001058072"/>
    </source>
</evidence>